<organism evidence="2 3">
    <name type="scientific">Ancylostoma ceylanicum</name>
    <dbReference type="NCBI Taxonomy" id="53326"/>
    <lineage>
        <taxon>Eukaryota</taxon>
        <taxon>Metazoa</taxon>
        <taxon>Ecdysozoa</taxon>
        <taxon>Nematoda</taxon>
        <taxon>Chromadorea</taxon>
        <taxon>Rhabditida</taxon>
        <taxon>Rhabditina</taxon>
        <taxon>Rhabditomorpha</taxon>
        <taxon>Strongyloidea</taxon>
        <taxon>Ancylostomatidae</taxon>
        <taxon>Ancylostomatinae</taxon>
        <taxon>Ancylostoma</taxon>
    </lineage>
</organism>
<comment type="caution">
    <text evidence="2">The sequence shown here is derived from an EMBL/GenBank/DDBJ whole genome shotgun (WGS) entry which is preliminary data.</text>
</comment>
<name>A0A016VMA0_9BILA</name>
<dbReference type="EMBL" id="JARK01001343">
    <property type="protein sequence ID" value="EYC28436.1"/>
    <property type="molecule type" value="Genomic_DNA"/>
</dbReference>
<evidence type="ECO:0000313" key="2">
    <source>
        <dbReference type="EMBL" id="EYC28436.1"/>
    </source>
</evidence>
<sequence length="193" mass="20489">MRPDPGLIFNLKAADYLRLECKNIVVSIIGYPIGYARLGVGRPGTWSTNLFSLDCAFMDSTPGYPLSGPATPPSPPTTMSVSARASASTDGGVPTSPVFSPQPRGNGRPPLSRLYRPGIRSLDSGLDLSSPTIGHTALLIKETVDRQIEITHAKRVHTIQIPPSLPLTSSCVPCVTSMMHPGEGGHELFGRNG</sequence>
<accession>A0A016VMA0</accession>
<reference evidence="3" key="1">
    <citation type="journal article" date="2015" name="Nat. Genet.">
        <title>The genome and transcriptome of the zoonotic hookworm Ancylostoma ceylanicum identify infection-specific gene families.</title>
        <authorList>
            <person name="Schwarz E.M."/>
            <person name="Hu Y."/>
            <person name="Antoshechkin I."/>
            <person name="Miller M.M."/>
            <person name="Sternberg P.W."/>
            <person name="Aroian R.V."/>
        </authorList>
    </citation>
    <scope>NUCLEOTIDE SEQUENCE</scope>
    <source>
        <strain evidence="3">HY135</strain>
    </source>
</reference>
<gene>
    <name evidence="2" type="primary">Acey_s0007.g3223</name>
    <name evidence="2" type="ORF">Y032_0007g3223</name>
</gene>
<evidence type="ECO:0000256" key="1">
    <source>
        <dbReference type="SAM" id="MobiDB-lite"/>
    </source>
</evidence>
<dbReference type="STRING" id="53326.A0A016VMA0"/>
<dbReference type="OrthoDB" id="5866049at2759"/>
<feature type="region of interest" description="Disordered" evidence="1">
    <location>
        <begin position="66"/>
        <end position="112"/>
    </location>
</feature>
<proteinExistence type="predicted"/>
<keyword evidence="3" id="KW-1185">Reference proteome</keyword>
<dbReference type="AlphaFoldDB" id="A0A016VMA0"/>
<protein>
    <submittedName>
        <fullName evidence="2">Uncharacterized protein</fullName>
    </submittedName>
</protein>
<evidence type="ECO:0000313" key="3">
    <source>
        <dbReference type="Proteomes" id="UP000024635"/>
    </source>
</evidence>
<dbReference type="Proteomes" id="UP000024635">
    <property type="component" value="Unassembled WGS sequence"/>
</dbReference>